<keyword evidence="6" id="KW-1185">Reference proteome</keyword>
<dbReference type="PANTHER" id="PTHR43767:SF1">
    <property type="entry name" value="NONRIBOSOMAL PEPTIDE SYNTHASE PES1 (EUROFUNG)-RELATED"/>
    <property type="match status" value="1"/>
</dbReference>
<dbReference type="GO" id="GO:0016878">
    <property type="term" value="F:acid-thiol ligase activity"/>
    <property type="evidence" value="ECO:0007669"/>
    <property type="project" value="UniProtKB-ARBA"/>
</dbReference>
<sequence>MDIHLTQGLQRALQQAPQRTATVCGGRRQDFARLADRVSRLAGALRAQGVQPGECVALLALNSDWCVEAFLAAWWAGAVPCPINTRWSEAEMLHALRDCDARVLLVDADFAAQGPALARQLPALRALWHLGAGAALAGVARVEELIAATAPVPDARRGGDALATILYTGGTTGAAKGVMLSHANLWTATMARLAELPSYGTALLTTPLFHVAGLGRLVSQLVLGGTSVIEPMFRPQAFLQAVHEHGVDDVVLVPSMLQILLDDPAFDAARLRGLKRITHGAAPMPVALLRRAMQALPHVQFCGAYGMTESSAVATLGTPVTWADAERHADRLGSVGHAGLASEVRICDPDGAALPAGAIGEICVRGPTVMLGYWRRPEETAQALRGGWLHTGDGGWLDGHGQLFIADRLKDMIITGGENVYSAEVESVLMQHPQVALCAVVGLPDATWGEAVHAVVVPRPGPPPSAEQLRAHCRTQLAGFKCPRGISVAESLPMSPAGKILKNRLRESLARAGG</sequence>
<dbReference type="FunFam" id="3.30.300.30:FF:000008">
    <property type="entry name" value="2,3-dihydroxybenzoate-AMP ligase"/>
    <property type="match status" value="1"/>
</dbReference>
<dbReference type="InterPro" id="IPR045851">
    <property type="entry name" value="AMP-bd_C_sf"/>
</dbReference>
<dbReference type="Proteomes" id="UP000198552">
    <property type="component" value="Unassembled WGS sequence"/>
</dbReference>
<reference evidence="6" key="1">
    <citation type="submission" date="2016-10" db="EMBL/GenBank/DDBJ databases">
        <authorList>
            <person name="Varghese N."/>
            <person name="Submissions S."/>
        </authorList>
    </citation>
    <scope>NUCLEOTIDE SEQUENCE [LARGE SCALE GENOMIC DNA]</scope>
    <source>
        <strain evidence="6">EPL6</strain>
    </source>
</reference>
<dbReference type="Gene3D" id="3.40.50.12780">
    <property type="entry name" value="N-terminal domain of ligase-like"/>
    <property type="match status" value="1"/>
</dbReference>
<protein>
    <submittedName>
        <fullName evidence="5">Long-chain acyl-CoA synthetase</fullName>
    </submittedName>
</protein>
<evidence type="ECO:0000313" key="6">
    <source>
        <dbReference type="Proteomes" id="UP000198552"/>
    </source>
</evidence>
<evidence type="ECO:0000313" key="5">
    <source>
        <dbReference type="EMBL" id="SDM08477.1"/>
    </source>
</evidence>
<dbReference type="InterPro" id="IPR000873">
    <property type="entry name" value="AMP-dep_synth/lig_dom"/>
</dbReference>
<evidence type="ECO:0000259" key="3">
    <source>
        <dbReference type="Pfam" id="PF00501"/>
    </source>
</evidence>
<comment type="similarity">
    <text evidence="1">Belongs to the ATP-dependent AMP-binding enzyme family.</text>
</comment>
<keyword evidence="2" id="KW-0436">Ligase</keyword>
<gene>
    <name evidence="5" type="ORF">SAMN05428957_102206</name>
</gene>
<accession>A0A1G9QDB3</accession>
<dbReference type="Pfam" id="PF00501">
    <property type="entry name" value="AMP-binding"/>
    <property type="match status" value="1"/>
</dbReference>
<organism evidence="5 6">
    <name type="scientific">Oryzisolibacter propanilivorax</name>
    <dbReference type="NCBI Taxonomy" id="1527607"/>
    <lineage>
        <taxon>Bacteria</taxon>
        <taxon>Pseudomonadati</taxon>
        <taxon>Pseudomonadota</taxon>
        <taxon>Betaproteobacteria</taxon>
        <taxon>Burkholderiales</taxon>
        <taxon>Comamonadaceae</taxon>
        <taxon>Oryzisolibacter</taxon>
    </lineage>
</organism>
<dbReference type="InterPro" id="IPR020845">
    <property type="entry name" value="AMP-binding_CS"/>
</dbReference>
<evidence type="ECO:0000259" key="4">
    <source>
        <dbReference type="Pfam" id="PF13193"/>
    </source>
</evidence>
<dbReference type="PANTHER" id="PTHR43767">
    <property type="entry name" value="LONG-CHAIN-FATTY-ACID--COA LIGASE"/>
    <property type="match status" value="1"/>
</dbReference>
<dbReference type="PROSITE" id="PS00455">
    <property type="entry name" value="AMP_BINDING"/>
    <property type="match status" value="1"/>
</dbReference>
<feature type="domain" description="AMP-dependent synthetase/ligase" evidence="3">
    <location>
        <begin position="10"/>
        <end position="374"/>
    </location>
</feature>
<evidence type="ECO:0000256" key="1">
    <source>
        <dbReference type="ARBA" id="ARBA00006432"/>
    </source>
</evidence>
<proteinExistence type="inferred from homology"/>
<dbReference type="AlphaFoldDB" id="A0A1G9QDB3"/>
<dbReference type="EMBL" id="FNHP01000002">
    <property type="protein sequence ID" value="SDM08477.1"/>
    <property type="molecule type" value="Genomic_DNA"/>
</dbReference>
<name>A0A1G9QDB3_9BURK</name>
<dbReference type="SUPFAM" id="SSF56801">
    <property type="entry name" value="Acetyl-CoA synthetase-like"/>
    <property type="match status" value="1"/>
</dbReference>
<dbReference type="InterPro" id="IPR042099">
    <property type="entry name" value="ANL_N_sf"/>
</dbReference>
<evidence type="ECO:0000256" key="2">
    <source>
        <dbReference type="ARBA" id="ARBA00022598"/>
    </source>
</evidence>
<dbReference type="RefSeq" id="WP_245703825.1">
    <property type="nucleotide sequence ID" value="NZ_FNHP01000002.1"/>
</dbReference>
<feature type="domain" description="AMP-binding enzyme C-terminal" evidence="4">
    <location>
        <begin position="424"/>
        <end position="499"/>
    </location>
</feature>
<dbReference type="InterPro" id="IPR025110">
    <property type="entry name" value="AMP-bd_C"/>
</dbReference>
<dbReference type="InterPro" id="IPR050237">
    <property type="entry name" value="ATP-dep_AMP-bd_enzyme"/>
</dbReference>
<dbReference type="Pfam" id="PF13193">
    <property type="entry name" value="AMP-binding_C"/>
    <property type="match status" value="1"/>
</dbReference>
<dbReference type="STRING" id="1527607.SAMN05428957_102206"/>
<dbReference type="Gene3D" id="3.30.300.30">
    <property type="match status" value="1"/>
</dbReference>